<evidence type="ECO:0000256" key="1">
    <source>
        <dbReference type="ARBA" id="ARBA00006484"/>
    </source>
</evidence>
<protein>
    <recommendedName>
        <fullName evidence="6">NAD(P)-binding protein</fullName>
    </recommendedName>
</protein>
<evidence type="ECO:0000313" key="4">
    <source>
        <dbReference type="EMBL" id="KAG9231632.1"/>
    </source>
</evidence>
<dbReference type="AlphaFoldDB" id="A0A9P7YEB7"/>
<evidence type="ECO:0000256" key="3">
    <source>
        <dbReference type="ARBA" id="ARBA00023002"/>
    </source>
</evidence>
<dbReference type="GO" id="GO:0016491">
    <property type="term" value="F:oxidoreductase activity"/>
    <property type="evidence" value="ECO:0007669"/>
    <property type="project" value="UniProtKB-KW"/>
</dbReference>
<dbReference type="InterPro" id="IPR036291">
    <property type="entry name" value="NAD(P)-bd_dom_sf"/>
</dbReference>
<evidence type="ECO:0000256" key="2">
    <source>
        <dbReference type="ARBA" id="ARBA00022857"/>
    </source>
</evidence>
<organism evidence="4 5">
    <name type="scientific">Amylocarpus encephaloides</name>
    <dbReference type="NCBI Taxonomy" id="45428"/>
    <lineage>
        <taxon>Eukaryota</taxon>
        <taxon>Fungi</taxon>
        <taxon>Dikarya</taxon>
        <taxon>Ascomycota</taxon>
        <taxon>Pezizomycotina</taxon>
        <taxon>Leotiomycetes</taxon>
        <taxon>Helotiales</taxon>
        <taxon>Helotiales incertae sedis</taxon>
        <taxon>Amylocarpus</taxon>
    </lineage>
</organism>
<dbReference type="Pfam" id="PF00106">
    <property type="entry name" value="adh_short"/>
    <property type="match status" value="1"/>
</dbReference>
<dbReference type="PANTHER" id="PTHR24320:SF236">
    <property type="entry name" value="SHORT-CHAIN DEHYDROGENASE-RELATED"/>
    <property type="match status" value="1"/>
</dbReference>
<proteinExistence type="inferred from homology"/>
<dbReference type="Proteomes" id="UP000824998">
    <property type="component" value="Unassembled WGS sequence"/>
</dbReference>
<comment type="similarity">
    <text evidence="1">Belongs to the short-chain dehydrogenases/reductases (SDR) family.</text>
</comment>
<keyword evidence="3" id="KW-0560">Oxidoreductase</keyword>
<reference evidence="4" key="1">
    <citation type="journal article" date="2021" name="IMA Fungus">
        <title>Genomic characterization of three marine fungi, including Emericellopsis atlantica sp. nov. with signatures of a generalist lifestyle and marine biomass degradation.</title>
        <authorList>
            <person name="Hagestad O.C."/>
            <person name="Hou L."/>
            <person name="Andersen J.H."/>
            <person name="Hansen E.H."/>
            <person name="Altermark B."/>
            <person name="Li C."/>
            <person name="Kuhnert E."/>
            <person name="Cox R.J."/>
            <person name="Crous P.W."/>
            <person name="Spatafora J.W."/>
            <person name="Lail K."/>
            <person name="Amirebrahimi M."/>
            <person name="Lipzen A."/>
            <person name="Pangilinan J."/>
            <person name="Andreopoulos W."/>
            <person name="Hayes R.D."/>
            <person name="Ng V."/>
            <person name="Grigoriev I.V."/>
            <person name="Jackson S.A."/>
            <person name="Sutton T.D.S."/>
            <person name="Dobson A.D.W."/>
            <person name="Rama T."/>
        </authorList>
    </citation>
    <scope>NUCLEOTIDE SEQUENCE</scope>
    <source>
        <strain evidence="4">TRa018bII</strain>
    </source>
</reference>
<dbReference type="Gene3D" id="3.40.50.720">
    <property type="entry name" value="NAD(P)-binding Rossmann-like Domain"/>
    <property type="match status" value="1"/>
</dbReference>
<name>A0A9P7YEB7_9HELO</name>
<accession>A0A9P7YEB7</accession>
<gene>
    <name evidence="4" type="ORF">BJ875DRAFT_429425</name>
</gene>
<comment type="caution">
    <text evidence="4">The sequence shown here is derived from an EMBL/GenBank/DDBJ whole genome shotgun (WGS) entry which is preliminary data.</text>
</comment>
<dbReference type="EMBL" id="MU251590">
    <property type="protein sequence ID" value="KAG9231632.1"/>
    <property type="molecule type" value="Genomic_DNA"/>
</dbReference>
<dbReference type="SUPFAM" id="SSF51735">
    <property type="entry name" value="NAD(P)-binding Rossmann-fold domains"/>
    <property type="match status" value="1"/>
</dbReference>
<dbReference type="InterPro" id="IPR002347">
    <property type="entry name" value="SDR_fam"/>
</dbReference>
<evidence type="ECO:0008006" key="6">
    <source>
        <dbReference type="Google" id="ProtNLM"/>
    </source>
</evidence>
<keyword evidence="2" id="KW-0521">NADP</keyword>
<dbReference type="PRINTS" id="PR00081">
    <property type="entry name" value="GDHRDH"/>
</dbReference>
<keyword evidence="5" id="KW-1185">Reference proteome</keyword>
<sequence>MATSWGEMFPPSPGFTEKDISSQHGRVFLITGGTTGIGFELAKALYHLNGRVYITSRSLRSAEAAITRITSSRPHPSQKIAAGSGSLQPLKLDFSDLRTIKATAKEFLLKETRLDVLWHNAGLMIPDDPKATTAQGYHEQLGINALGPFLLQHFLTPLILATAAFPSTPAFSTRVIFVSSSGHRAAPKPDGVNWSDINLSSTTKAELSATIERYGQSKAMNVMHAHELARKYHSKGVMSLSLHPGSLSTGLQKNAPRIFNAIFSMFRYEPRFGALTGLWAGLVPVSPEEGNMGGNGKYGRNGGYVLPWGRWGEGSKDVFQGLRNRGTGERLWILCEELVRDFM</sequence>
<dbReference type="PANTHER" id="PTHR24320">
    <property type="entry name" value="RETINOL DEHYDROGENASE"/>
    <property type="match status" value="1"/>
</dbReference>
<evidence type="ECO:0000313" key="5">
    <source>
        <dbReference type="Proteomes" id="UP000824998"/>
    </source>
</evidence>
<dbReference type="OrthoDB" id="191139at2759"/>